<dbReference type="SUPFAM" id="SSF52418">
    <property type="entry name" value="Nucleoside phosphorylase/phosphoribosyltransferase catalytic domain"/>
    <property type="match status" value="1"/>
</dbReference>
<dbReference type="EMBL" id="UINC01013217">
    <property type="protein sequence ID" value="SVA57265.1"/>
    <property type="molecule type" value="Genomic_DNA"/>
</dbReference>
<dbReference type="Pfam" id="PF00591">
    <property type="entry name" value="Glycos_transf_3"/>
    <property type="match status" value="1"/>
</dbReference>
<dbReference type="InterPro" id="IPR013102">
    <property type="entry name" value="PYNP_C"/>
</dbReference>
<protein>
    <recommendedName>
        <fullName evidence="5">Pyrimidine nucleoside phosphorylase C-terminal domain-containing protein</fullName>
    </recommendedName>
</protein>
<dbReference type="Gene3D" id="3.40.1030.10">
    <property type="entry name" value="Nucleoside phosphorylase/phosphoribosyltransferase catalytic domain"/>
    <property type="match status" value="1"/>
</dbReference>
<evidence type="ECO:0000256" key="3">
    <source>
        <dbReference type="ARBA" id="ARBA00022676"/>
    </source>
</evidence>
<dbReference type="NCBIfam" id="TIGR02644">
    <property type="entry name" value="Y_phosphoryl"/>
    <property type="match status" value="1"/>
</dbReference>
<dbReference type="GO" id="GO:0006213">
    <property type="term" value="P:pyrimidine nucleoside metabolic process"/>
    <property type="evidence" value="ECO:0007669"/>
    <property type="project" value="InterPro"/>
</dbReference>
<dbReference type="SMART" id="SM00941">
    <property type="entry name" value="PYNP_C"/>
    <property type="match status" value="1"/>
</dbReference>
<dbReference type="PANTHER" id="PTHR10515">
    <property type="entry name" value="THYMIDINE PHOSPHORYLASE"/>
    <property type="match status" value="1"/>
</dbReference>
<dbReference type="AlphaFoldDB" id="A0A381WXM8"/>
<dbReference type="InterPro" id="IPR000053">
    <property type="entry name" value="Thymidine/pyrmidine_PPase"/>
</dbReference>
<evidence type="ECO:0000259" key="5">
    <source>
        <dbReference type="SMART" id="SM00941"/>
    </source>
</evidence>
<dbReference type="GO" id="GO:0016154">
    <property type="term" value="F:pyrimidine-nucleoside phosphorylase activity"/>
    <property type="evidence" value="ECO:0007669"/>
    <property type="project" value="InterPro"/>
</dbReference>
<dbReference type="SUPFAM" id="SSF54680">
    <property type="entry name" value="Pyrimidine nucleoside phosphorylase C-terminal domain"/>
    <property type="match status" value="1"/>
</dbReference>
<evidence type="ECO:0000256" key="2">
    <source>
        <dbReference type="ARBA" id="ARBA00011738"/>
    </source>
</evidence>
<organism evidence="6">
    <name type="scientific">marine metagenome</name>
    <dbReference type="NCBI Taxonomy" id="408172"/>
    <lineage>
        <taxon>unclassified sequences</taxon>
        <taxon>metagenomes</taxon>
        <taxon>ecological metagenomes</taxon>
    </lineage>
</organism>
<dbReference type="Gene3D" id="1.20.970.10">
    <property type="entry name" value="Transferase, Pyrimidine Nucleoside Phosphorylase, Chain C"/>
    <property type="match status" value="1"/>
</dbReference>
<keyword evidence="3" id="KW-0328">Glycosyltransferase</keyword>
<dbReference type="GO" id="GO:0005829">
    <property type="term" value="C:cytosol"/>
    <property type="evidence" value="ECO:0007669"/>
    <property type="project" value="TreeGrafter"/>
</dbReference>
<comment type="similarity">
    <text evidence="1">Belongs to the thymidine/pyrimidine-nucleoside phosphorylase family.</text>
</comment>
<evidence type="ECO:0000256" key="1">
    <source>
        <dbReference type="ARBA" id="ARBA00006915"/>
    </source>
</evidence>
<dbReference type="GO" id="GO:0004645">
    <property type="term" value="F:1,4-alpha-oligoglucan phosphorylase activity"/>
    <property type="evidence" value="ECO:0007669"/>
    <property type="project" value="InterPro"/>
</dbReference>
<gene>
    <name evidence="6" type="ORF">METZ01_LOCUS110119</name>
</gene>
<evidence type="ECO:0000256" key="4">
    <source>
        <dbReference type="ARBA" id="ARBA00022679"/>
    </source>
</evidence>
<proteinExistence type="inferred from homology"/>
<sequence length="389" mass="41962">MTVFLKAVQTHGMTKKETIALTNAMLNSGEKIEFTASDNYIADKHSTGGVGDKVSLILGPLLAAGGLAIPMLAGRSLAHTGGTIDKLESIPGFQTNLSTKDFKNNVEEIGICIMSQTDSICPADKKMYALRDVTDTINSIPLICGSIMSKKIAEGIDGLVLDIKIGNGAFMKTIDQGIELGNALQNIGKTFDVKTDVVYSSMNQPLGKTAGMWCEVKESIEALKGKGASDLMHLVFELGSKLLVQAGISNDPTTAVSIQKDLIASGKAYNKFEDMVRQQKGSIDKVNKIHSPKYEKIIFAHDSGFIEEMDSLNIGWATVELGCGRKAKSDILDPTAGIDFTYKIGDEVKMGDPIFKCFNSNKQKLLSATKLLNDSIKIGPNQINHSLFF</sequence>
<dbReference type="NCBIfam" id="NF004490">
    <property type="entry name" value="PRK05820.1"/>
    <property type="match status" value="1"/>
</dbReference>
<dbReference type="FunFam" id="3.40.1030.10:FF:000003">
    <property type="entry name" value="Pyrimidine-nucleoside phosphorylase"/>
    <property type="match status" value="1"/>
</dbReference>
<keyword evidence="4" id="KW-0808">Transferase</keyword>
<dbReference type="InterPro" id="IPR000312">
    <property type="entry name" value="Glycosyl_Trfase_fam3"/>
</dbReference>
<dbReference type="InterPro" id="IPR036566">
    <property type="entry name" value="PYNP-like_C_sf"/>
</dbReference>
<dbReference type="InterPro" id="IPR035902">
    <property type="entry name" value="Nuc_phospho_transferase"/>
</dbReference>
<accession>A0A381WXM8</accession>
<comment type="subunit">
    <text evidence="2">Homodimer.</text>
</comment>
<dbReference type="GO" id="GO:0006206">
    <property type="term" value="P:pyrimidine nucleobase metabolic process"/>
    <property type="evidence" value="ECO:0007669"/>
    <property type="project" value="InterPro"/>
</dbReference>
<reference evidence="6" key="1">
    <citation type="submission" date="2018-05" db="EMBL/GenBank/DDBJ databases">
        <authorList>
            <person name="Lanie J.A."/>
            <person name="Ng W.-L."/>
            <person name="Kazmierczak K.M."/>
            <person name="Andrzejewski T.M."/>
            <person name="Davidsen T.M."/>
            <person name="Wayne K.J."/>
            <person name="Tettelin H."/>
            <person name="Glass J.I."/>
            <person name="Rusch D."/>
            <person name="Podicherti R."/>
            <person name="Tsui H.-C.T."/>
            <person name="Winkler M.E."/>
        </authorList>
    </citation>
    <scope>NUCLEOTIDE SEQUENCE</scope>
</reference>
<evidence type="ECO:0000313" key="6">
    <source>
        <dbReference type="EMBL" id="SVA57265.1"/>
    </source>
</evidence>
<dbReference type="PANTHER" id="PTHR10515:SF0">
    <property type="entry name" value="THYMIDINE PHOSPHORYLASE"/>
    <property type="match status" value="1"/>
</dbReference>
<dbReference type="InterPro" id="IPR018090">
    <property type="entry name" value="Pyrmidine_PPas_bac/euk"/>
</dbReference>
<name>A0A381WXM8_9ZZZZ</name>
<feature type="domain" description="Pyrimidine nucleoside phosphorylase C-terminal" evidence="5">
    <location>
        <begin position="305"/>
        <end position="379"/>
    </location>
</feature>
<dbReference type="Pfam" id="PF07831">
    <property type="entry name" value="PYNP_C"/>
    <property type="match status" value="1"/>
</dbReference>
<dbReference type="PIRSF" id="PIRSF000478">
    <property type="entry name" value="TP_PyNP"/>
    <property type="match status" value="1"/>
</dbReference>
<dbReference type="Gene3D" id="3.90.1170.30">
    <property type="entry name" value="Pyrimidine nucleoside phosphorylase-like, C-terminal domain"/>
    <property type="match status" value="1"/>
</dbReference>